<evidence type="ECO:0000313" key="1">
    <source>
        <dbReference type="EMBL" id="KAF3323295.1"/>
    </source>
</evidence>
<evidence type="ECO:0000313" key="2">
    <source>
        <dbReference type="Proteomes" id="UP000623129"/>
    </source>
</evidence>
<reference evidence="1" key="1">
    <citation type="submission" date="2020-01" db="EMBL/GenBank/DDBJ databases">
        <title>Genome sequence of Kobresia littledalei, the first chromosome-level genome in the family Cyperaceae.</title>
        <authorList>
            <person name="Qu G."/>
        </authorList>
    </citation>
    <scope>NUCLEOTIDE SEQUENCE</scope>
    <source>
        <strain evidence="1">C.B.Clarke</strain>
        <tissue evidence="1">Leaf</tissue>
    </source>
</reference>
<dbReference type="AlphaFoldDB" id="A0A833VEX1"/>
<protein>
    <submittedName>
        <fullName evidence="1">Uncharacterized protein</fullName>
    </submittedName>
</protein>
<accession>A0A833VEX1</accession>
<organism evidence="1 2">
    <name type="scientific">Carex littledalei</name>
    <dbReference type="NCBI Taxonomy" id="544730"/>
    <lineage>
        <taxon>Eukaryota</taxon>
        <taxon>Viridiplantae</taxon>
        <taxon>Streptophyta</taxon>
        <taxon>Embryophyta</taxon>
        <taxon>Tracheophyta</taxon>
        <taxon>Spermatophyta</taxon>
        <taxon>Magnoliopsida</taxon>
        <taxon>Liliopsida</taxon>
        <taxon>Poales</taxon>
        <taxon>Cyperaceae</taxon>
        <taxon>Cyperoideae</taxon>
        <taxon>Cariceae</taxon>
        <taxon>Carex</taxon>
        <taxon>Carex subgen. Euthyceras</taxon>
    </lineage>
</organism>
<comment type="caution">
    <text evidence="1">The sequence shown here is derived from an EMBL/GenBank/DDBJ whole genome shotgun (WGS) entry which is preliminary data.</text>
</comment>
<gene>
    <name evidence="1" type="ORF">FCM35_KLT12026</name>
</gene>
<sequence length="76" mass="9330">MEIADLSQEFENMEIAALSQEFETESQEFWDHELRDRWGEIEISSQFEGTVFIGVSELETERQWWENNERHIWAWY</sequence>
<keyword evidence="2" id="KW-1185">Reference proteome</keyword>
<proteinExistence type="predicted"/>
<dbReference type="Proteomes" id="UP000623129">
    <property type="component" value="Unassembled WGS sequence"/>
</dbReference>
<name>A0A833VEX1_9POAL</name>
<dbReference type="EMBL" id="SWLB01000023">
    <property type="protein sequence ID" value="KAF3323295.1"/>
    <property type="molecule type" value="Genomic_DNA"/>
</dbReference>